<dbReference type="Pfam" id="PF14864">
    <property type="entry name" value="Alkyl_sulf_C"/>
    <property type="match status" value="1"/>
</dbReference>
<dbReference type="Gene3D" id="3.30.1050.10">
    <property type="entry name" value="SCP2 sterol-binding domain"/>
    <property type="match status" value="1"/>
</dbReference>
<evidence type="ECO:0000259" key="5">
    <source>
        <dbReference type="Pfam" id="PF14864"/>
    </source>
</evidence>
<dbReference type="GO" id="GO:0016787">
    <property type="term" value="F:hydrolase activity"/>
    <property type="evidence" value="ECO:0007669"/>
    <property type="project" value="UniProtKB-KW"/>
</dbReference>
<keyword evidence="1" id="KW-0479">Metal-binding</keyword>
<protein>
    <submittedName>
        <fullName evidence="6">Unannotated protein</fullName>
    </submittedName>
</protein>
<dbReference type="PANTHER" id="PTHR43223:SF2">
    <property type="entry name" value="METALLO-BETA-LACTAMASE DOMAIN-CONTAINING PROTEIN"/>
    <property type="match status" value="1"/>
</dbReference>
<dbReference type="Pfam" id="PF14863">
    <property type="entry name" value="Alkyl_sulf_dimr"/>
    <property type="match status" value="1"/>
</dbReference>
<name>A0A6J7UPT8_9ZZZZ</name>
<organism evidence="6">
    <name type="scientific">freshwater metagenome</name>
    <dbReference type="NCBI Taxonomy" id="449393"/>
    <lineage>
        <taxon>unclassified sequences</taxon>
        <taxon>metagenomes</taxon>
        <taxon>ecological metagenomes</taxon>
    </lineage>
</organism>
<proteinExistence type="predicted"/>
<gene>
    <name evidence="6" type="ORF">UFOPK4347_01615</name>
</gene>
<dbReference type="Gene3D" id="1.25.40.880">
    <property type="entry name" value="Alkyl sulfatase, dimerisation domain"/>
    <property type="match status" value="1"/>
</dbReference>
<dbReference type="InterPro" id="IPR036866">
    <property type="entry name" value="RibonucZ/Hydroxyglut_hydro"/>
</dbReference>
<evidence type="ECO:0000313" key="6">
    <source>
        <dbReference type="EMBL" id="CAB5067905.1"/>
    </source>
</evidence>
<dbReference type="SUPFAM" id="SSF56281">
    <property type="entry name" value="Metallo-hydrolase/oxidoreductase"/>
    <property type="match status" value="1"/>
</dbReference>
<reference evidence="6" key="1">
    <citation type="submission" date="2020-05" db="EMBL/GenBank/DDBJ databases">
        <authorList>
            <person name="Chiriac C."/>
            <person name="Salcher M."/>
            <person name="Ghai R."/>
            <person name="Kavagutti S V."/>
        </authorList>
    </citation>
    <scope>NUCLEOTIDE SEQUENCE</scope>
</reference>
<dbReference type="PANTHER" id="PTHR43223">
    <property type="entry name" value="ALKYL/ARYL-SULFATASE"/>
    <property type="match status" value="1"/>
</dbReference>
<evidence type="ECO:0000256" key="3">
    <source>
        <dbReference type="ARBA" id="ARBA00022833"/>
    </source>
</evidence>
<dbReference type="InterPro" id="IPR052195">
    <property type="entry name" value="Bact_Alkyl/Aryl-Sulfatase"/>
</dbReference>
<keyword evidence="2" id="KW-0378">Hydrolase</keyword>
<dbReference type="InterPro" id="IPR038536">
    <property type="entry name" value="Alkyl/aryl-sulf_dimr_sf"/>
</dbReference>
<sequence length="416" mass="45963">MPADGPDGLVNVGLGFWYRNPAFSTITPGYVPVTHPVGESASLTIAGLKVKMKHSPSDCDDSVNMYFPALETCVHNSVWPTVFNVFAIRGEEYRDPRVLIPGIDHIINWSPSFMVATHGPALVGKDNIREKATRYRDSLQYMWDQSVRGINKGWTMDEVSSRISLPALYDEDYLTSERYGVVEHHLRQIFIGLRGWFDGDESKLFPVEPKERYAKLIAGFGGREEVARQAQAALEANDVRWATELSTWLARSAGATIADRALLASCLRVIAERTPAANIRNWAITRARHLDGSMPMDRFMRHTFSSGVLRTTPSDELIATLRVLVEPSAIDGMNHHIAFHIDDVLCGLHVRNGVAVPTTGANADSTVVMSQKTLHALLKGSVLWSDMVAESSVSINGDVGAVDRFRKALENKGFSS</sequence>
<keyword evidence="3" id="KW-0862">Zinc</keyword>
<evidence type="ECO:0000256" key="2">
    <source>
        <dbReference type="ARBA" id="ARBA00022801"/>
    </source>
</evidence>
<feature type="domain" description="Alkyl sulfatase dimerisation" evidence="4">
    <location>
        <begin position="155"/>
        <end position="290"/>
    </location>
</feature>
<dbReference type="AlphaFoldDB" id="A0A6J7UPT8"/>
<dbReference type="InterPro" id="IPR029229">
    <property type="entry name" value="Alkyl_sulf_C"/>
</dbReference>
<dbReference type="GO" id="GO:0046872">
    <property type="term" value="F:metal ion binding"/>
    <property type="evidence" value="ECO:0007669"/>
    <property type="project" value="UniProtKB-KW"/>
</dbReference>
<evidence type="ECO:0000256" key="1">
    <source>
        <dbReference type="ARBA" id="ARBA00022723"/>
    </source>
</evidence>
<dbReference type="SUPFAM" id="SSF55718">
    <property type="entry name" value="SCP-like"/>
    <property type="match status" value="1"/>
</dbReference>
<dbReference type="EMBL" id="CAFBQU010000073">
    <property type="protein sequence ID" value="CAB5067905.1"/>
    <property type="molecule type" value="Genomic_DNA"/>
</dbReference>
<dbReference type="InterPro" id="IPR029228">
    <property type="entry name" value="Alkyl_sulf_dimr"/>
</dbReference>
<feature type="domain" description="Alkyl sulfatase C-terminal" evidence="5">
    <location>
        <begin position="305"/>
        <end position="411"/>
    </location>
</feature>
<dbReference type="InterPro" id="IPR036527">
    <property type="entry name" value="SCP2_sterol-bd_dom_sf"/>
</dbReference>
<accession>A0A6J7UPT8</accession>
<dbReference type="Gene3D" id="3.60.15.30">
    <property type="entry name" value="Metallo-beta-lactamase domain"/>
    <property type="match status" value="1"/>
</dbReference>
<evidence type="ECO:0000259" key="4">
    <source>
        <dbReference type="Pfam" id="PF14863"/>
    </source>
</evidence>
<dbReference type="GO" id="GO:0046983">
    <property type="term" value="F:protein dimerization activity"/>
    <property type="evidence" value="ECO:0007669"/>
    <property type="project" value="InterPro"/>
</dbReference>